<sequence>MHREAQKAGRYDDKGELIFRPEDRMRENAWIAAFLWPAALI</sequence>
<dbReference type="AlphaFoldDB" id="A0AB37VYU2"/>
<dbReference type="EMBL" id="PDXB01000082">
    <property type="protein sequence ID" value="RYN16088.1"/>
    <property type="molecule type" value="Genomic_DNA"/>
</dbReference>
<reference evidence="1" key="2">
    <citation type="journal article" date="2019" name="bioRxiv">
        <title>Genomics, evolutionary history and diagnostics of the Alternaria alternata species group including apple and Asian pear pathotypes.</title>
        <authorList>
            <person name="Armitage A.D."/>
            <person name="Cockerton H.M."/>
            <person name="Sreenivasaprasad S."/>
            <person name="Woodhall J.W."/>
            <person name="Lane C.R."/>
            <person name="Harrison R.J."/>
            <person name="Clarkson J.P."/>
        </authorList>
    </citation>
    <scope>NUCLEOTIDE SEQUENCE</scope>
    <source>
        <strain evidence="1">FERA 1164</strain>
    </source>
</reference>
<name>A0AB37VYU2_9PLEO</name>
<dbReference type="Proteomes" id="UP000292340">
    <property type="component" value="Unassembled WGS sequence"/>
</dbReference>
<evidence type="ECO:0000313" key="2">
    <source>
        <dbReference type="Proteomes" id="UP000292340"/>
    </source>
</evidence>
<gene>
    <name evidence="1" type="ORF">AA0115_g12561</name>
</gene>
<protein>
    <submittedName>
        <fullName evidence="1">Uncharacterized protein</fullName>
    </submittedName>
</protein>
<evidence type="ECO:0000313" key="1">
    <source>
        <dbReference type="EMBL" id="RYN16088.1"/>
    </source>
</evidence>
<comment type="caution">
    <text evidence="1">The sequence shown here is derived from an EMBL/GenBank/DDBJ whole genome shotgun (WGS) entry which is preliminary data.</text>
</comment>
<reference evidence="1" key="1">
    <citation type="submission" date="2017-10" db="EMBL/GenBank/DDBJ databases">
        <authorList>
            <person name="Armitage A.D."/>
            <person name="Barbara D.J."/>
            <person name="Woodhall J.W."/>
            <person name="Sreenivasaprasad S."/>
            <person name="Lane C.R."/>
            <person name="Clarkson J.P."/>
            <person name="Harrison R.J."/>
        </authorList>
    </citation>
    <scope>NUCLEOTIDE SEQUENCE</scope>
    <source>
        <strain evidence="1">FERA 1164</strain>
    </source>
</reference>
<proteinExistence type="predicted"/>
<accession>A0AB37VYU2</accession>
<organism evidence="1 2">
    <name type="scientific">Alternaria tenuissima</name>
    <dbReference type="NCBI Taxonomy" id="119927"/>
    <lineage>
        <taxon>Eukaryota</taxon>
        <taxon>Fungi</taxon>
        <taxon>Dikarya</taxon>
        <taxon>Ascomycota</taxon>
        <taxon>Pezizomycotina</taxon>
        <taxon>Dothideomycetes</taxon>
        <taxon>Pleosporomycetidae</taxon>
        <taxon>Pleosporales</taxon>
        <taxon>Pleosporineae</taxon>
        <taxon>Pleosporaceae</taxon>
        <taxon>Alternaria</taxon>
        <taxon>Alternaria sect. Alternaria</taxon>
        <taxon>Alternaria alternata complex</taxon>
    </lineage>
</organism>